<evidence type="ECO:0000313" key="1">
    <source>
        <dbReference type="EMBL" id="KAG8568217.1"/>
    </source>
</evidence>
<organism evidence="1 2">
    <name type="scientific">Engystomops pustulosus</name>
    <name type="common">Tungara frog</name>
    <name type="synonym">Physalaemus pustulosus</name>
    <dbReference type="NCBI Taxonomy" id="76066"/>
    <lineage>
        <taxon>Eukaryota</taxon>
        <taxon>Metazoa</taxon>
        <taxon>Chordata</taxon>
        <taxon>Craniata</taxon>
        <taxon>Vertebrata</taxon>
        <taxon>Euteleostomi</taxon>
        <taxon>Amphibia</taxon>
        <taxon>Batrachia</taxon>
        <taxon>Anura</taxon>
        <taxon>Neobatrachia</taxon>
        <taxon>Hyloidea</taxon>
        <taxon>Leptodactylidae</taxon>
        <taxon>Leiuperinae</taxon>
        <taxon>Engystomops</taxon>
    </lineage>
</organism>
<proteinExistence type="predicted"/>
<name>A0AAV7B6Q0_ENGPU</name>
<protein>
    <submittedName>
        <fullName evidence="1">Uncharacterized protein</fullName>
    </submittedName>
</protein>
<reference evidence="1" key="1">
    <citation type="thesis" date="2020" institute="ProQuest LLC" country="789 East Eisenhower Parkway, Ann Arbor, MI, USA">
        <title>Comparative Genomics and Chromosome Evolution.</title>
        <authorList>
            <person name="Mudd A.B."/>
        </authorList>
    </citation>
    <scope>NUCLEOTIDE SEQUENCE</scope>
    <source>
        <strain evidence="1">237g6f4</strain>
        <tissue evidence="1">Blood</tissue>
    </source>
</reference>
<dbReference type="EMBL" id="WNYA01000006">
    <property type="protein sequence ID" value="KAG8568217.1"/>
    <property type="molecule type" value="Genomic_DNA"/>
</dbReference>
<comment type="caution">
    <text evidence="1">The sequence shown here is derived from an EMBL/GenBank/DDBJ whole genome shotgun (WGS) entry which is preliminary data.</text>
</comment>
<sequence length="87" mass="10284">MIPLMMLFCMQRHESGLYSHQPPTTHSLHHLQFIPQKSSFKEEMIFFPSQMILSLKNAWEIQCFYTGAYPPIISGARRYLVIYCRIC</sequence>
<keyword evidence="2" id="KW-1185">Reference proteome</keyword>
<gene>
    <name evidence="1" type="ORF">GDO81_013926</name>
</gene>
<evidence type="ECO:0000313" key="2">
    <source>
        <dbReference type="Proteomes" id="UP000824782"/>
    </source>
</evidence>
<accession>A0AAV7B6Q0</accession>
<dbReference type="Proteomes" id="UP000824782">
    <property type="component" value="Unassembled WGS sequence"/>
</dbReference>
<dbReference type="AlphaFoldDB" id="A0AAV7B6Q0"/>